<dbReference type="PANTHER" id="PTHR27000">
    <property type="entry name" value="LEUCINE-RICH REPEAT RECEPTOR-LIKE PROTEIN KINASE FAMILY PROTEIN-RELATED"/>
    <property type="match status" value="1"/>
</dbReference>
<evidence type="ECO:0000256" key="4">
    <source>
        <dbReference type="ARBA" id="ARBA00022729"/>
    </source>
</evidence>
<comment type="subcellular location">
    <subcellularLocation>
        <location evidence="1">Membrane</location>
        <topology evidence="1">Single-pass membrane protein</topology>
    </subcellularLocation>
</comment>
<keyword evidence="6" id="KW-1133">Transmembrane helix</keyword>
<dbReference type="InterPro" id="IPR001611">
    <property type="entry name" value="Leu-rich_rpt"/>
</dbReference>
<dbReference type="PANTHER" id="PTHR27000:SF642">
    <property type="entry name" value="INACTIVE LEUCINE-RICH REPEAT RECEPTOR KINASE XIAO-RELATED"/>
    <property type="match status" value="1"/>
</dbReference>
<keyword evidence="7" id="KW-0472">Membrane</keyword>
<protein>
    <submittedName>
        <fullName evidence="10">Leucine Rich Repeat</fullName>
    </submittedName>
</protein>
<dbReference type="InterPro" id="IPR032675">
    <property type="entry name" value="LRR_dom_sf"/>
</dbReference>
<evidence type="ECO:0000256" key="6">
    <source>
        <dbReference type="ARBA" id="ARBA00022989"/>
    </source>
</evidence>
<evidence type="ECO:0000256" key="7">
    <source>
        <dbReference type="ARBA" id="ARBA00023136"/>
    </source>
</evidence>
<keyword evidence="2" id="KW-0433">Leucine-rich repeat</keyword>
<evidence type="ECO:0000313" key="11">
    <source>
        <dbReference type="Proteomes" id="UP001430356"/>
    </source>
</evidence>
<evidence type="ECO:0000256" key="3">
    <source>
        <dbReference type="ARBA" id="ARBA00022692"/>
    </source>
</evidence>
<dbReference type="Pfam" id="PF00560">
    <property type="entry name" value="LRR_1"/>
    <property type="match status" value="3"/>
</dbReference>
<gene>
    <name evidence="10" type="ORF">NESM_000702600</name>
</gene>
<organism evidence="10 11">
    <name type="scientific">Novymonas esmeraldas</name>
    <dbReference type="NCBI Taxonomy" id="1808958"/>
    <lineage>
        <taxon>Eukaryota</taxon>
        <taxon>Discoba</taxon>
        <taxon>Euglenozoa</taxon>
        <taxon>Kinetoplastea</taxon>
        <taxon>Metakinetoplastina</taxon>
        <taxon>Trypanosomatida</taxon>
        <taxon>Trypanosomatidae</taxon>
        <taxon>Novymonas</taxon>
    </lineage>
</organism>
<name>A0AAW0EU08_9TRYP</name>
<evidence type="ECO:0000313" key="10">
    <source>
        <dbReference type="EMBL" id="KAK7197528.1"/>
    </source>
</evidence>
<accession>A0AAW0EU08</accession>
<keyword evidence="4" id="KW-0732">Signal</keyword>
<evidence type="ECO:0000256" key="1">
    <source>
        <dbReference type="ARBA" id="ARBA00004167"/>
    </source>
</evidence>
<evidence type="ECO:0000256" key="5">
    <source>
        <dbReference type="ARBA" id="ARBA00022737"/>
    </source>
</evidence>
<keyword evidence="3" id="KW-0812">Transmembrane</keyword>
<keyword evidence="9" id="KW-0325">Glycoprotein</keyword>
<evidence type="ECO:0000256" key="9">
    <source>
        <dbReference type="ARBA" id="ARBA00023180"/>
    </source>
</evidence>
<evidence type="ECO:0000256" key="8">
    <source>
        <dbReference type="ARBA" id="ARBA00023170"/>
    </source>
</evidence>
<dbReference type="EMBL" id="JAECZO010000109">
    <property type="protein sequence ID" value="KAK7197528.1"/>
    <property type="molecule type" value="Genomic_DNA"/>
</dbReference>
<sequence length="262" mass="28722">MALLTAQQTRHTIAFLRQFPESFPGLQLSWVGAHYCGWDGVHCHVNGSVSIDLRGHDLDGAMPYIRTHIINGAHVMVVSIDLSNNTRLRDSLEPSWGSLVHLRHLDLSYTRLSGSIPSVWNKMRSLRSVRIAHTLACRDLPQWSIDTLESVDVSHNNLRGTLAESWSSMRSLRHVDLSGNNFCGCVPDSWATHSALLRAADNLSVLARDTNACRDANMCSSRRHECTVDESSDAGVAPQGVLASVGPATLLFAALALMCDRG</sequence>
<keyword evidence="8" id="KW-0675">Receptor</keyword>
<dbReference type="Proteomes" id="UP001430356">
    <property type="component" value="Unassembled WGS sequence"/>
</dbReference>
<reference evidence="10 11" key="1">
    <citation type="journal article" date="2021" name="MBio">
        <title>A New Model Trypanosomatid, Novymonas esmeraldas: Genomic Perception of Its 'Candidatus Pandoraea novymonadis' Endosymbiont.</title>
        <authorList>
            <person name="Zakharova A."/>
            <person name="Saura A."/>
            <person name="Butenko A."/>
            <person name="Podesvova L."/>
            <person name="Warmusova S."/>
            <person name="Kostygov A.Y."/>
            <person name="Nenarokova A."/>
            <person name="Lukes J."/>
            <person name="Opperdoes F.R."/>
            <person name="Yurchenko V."/>
        </authorList>
    </citation>
    <scope>NUCLEOTIDE SEQUENCE [LARGE SCALE GENOMIC DNA]</scope>
    <source>
        <strain evidence="10 11">E262AT.01</strain>
    </source>
</reference>
<evidence type="ECO:0000256" key="2">
    <source>
        <dbReference type="ARBA" id="ARBA00022614"/>
    </source>
</evidence>
<dbReference type="GO" id="GO:0016020">
    <property type="term" value="C:membrane"/>
    <property type="evidence" value="ECO:0007669"/>
    <property type="project" value="UniProtKB-SubCell"/>
</dbReference>
<comment type="caution">
    <text evidence="10">The sequence shown here is derived from an EMBL/GenBank/DDBJ whole genome shotgun (WGS) entry which is preliminary data.</text>
</comment>
<keyword evidence="11" id="KW-1185">Reference proteome</keyword>
<keyword evidence="5" id="KW-0677">Repeat</keyword>
<dbReference type="Gene3D" id="3.80.10.10">
    <property type="entry name" value="Ribonuclease Inhibitor"/>
    <property type="match status" value="1"/>
</dbReference>
<dbReference type="SUPFAM" id="SSF52058">
    <property type="entry name" value="L domain-like"/>
    <property type="match status" value="1"/>
</dbReference>
<proteinExistence type="predicted"/>
<dbReference type="AlphaFoldDB" id="A0AAW0EU08"/>